<dbReference type="AlphaFoldDB" id="L7MA56"/>
<reference evidence="2" key="1">
    <citation type="submission" date="2012-11" db="EMBL/GenBank/DDBJ databases">
        <authorList>
            <person name="Lucero-Rivera Y.E."/>
            <person name="Tovar-Ramirez D."/>
        </authorList>
    </citation>
    <scope>NUCLEOTIDE SEQUENCE</scope>
    <source>
        <tissue evidence="2">Salivary gland</tissue>
    </source>
</reference>
<feature type="non-terminal residue" evidence="2">
    <location>
        <position position="1"/>
    </location>
</feature>
<name>L7MA56_RHIPC</name>
<feature type="region of interest" description="Disordered" evidence="1">
    <location>
        <begin position="23"/>
        <end position="74"/>
    </location>
</feature>
<organism evidence="2">
    <name type="scientific">Rhipicephalus pulchellus</name>
    <name type="common">Yellow backed tick</name>
    <name type="synonym">Dermacentor pulchellus</name>
    <dbReference type="NCBI Taxonomy" id="72859"/>
    <lineage>
        <taxon>Eukaryota</taxon>
        <taxon>Metazoa</taxon>
        <taxon>Ecdysozoa</taxon>
        <taxon>Arthropoda</taxon>
        <taxon>Chelicerata</taxon>
        <taxon>Arachnida</taxon>
        <taxon>Acari</taxon>
        <taxon>Parasitiformes</taxon>
        <taxon>Ixodida</taxon>
        <taxon>Ixodoidea</taxon>
        <taxon>Ixodidae</taxon>
        <taxon>Rhipicephalinae</taxon>
        <taxon>Rhipicephalus</taxon>
        <taxon>Rhipicephalus</taxon>
    </lineage>
</organism>
<proteinExistence type="evidence at transcript level"/>
<evidence type="ECO:0000256" key="1">
    <source>
        <dbReference type="SAM" id="MobiDB-lite"/>
    </source>
</evidence>
<protein>
    <submittedName>
        <fullName evidence="2">Uncharacterized protein</fullName>
    </submittedName>
</protein>
<sequence length="267" mass="29190">KTAFSKKASRSTDQCFLSNEAGHRASECWSRTQGNITERGWSRRSGPGGGPSRQDRGQASCMLAPSPPESLKERDGYAALGSGETIPIVSTLLMSPRSKSGDVNMPVARGFLESQPVSVLRDTSCNTVIVRHGLVPKAKMTGTRSPVFLLDGTIRYLPEAVVFLDTPFFTGLTRVQCMQDPLYDMVLGNIEGARPPKDLVSSEDYVSNGMSYPTMKMSRTARSHFPDIMDQMMDTAKSTATSQRKDSDVSVAELFSGKKETKTRLHP</sequence>
<reference evidence="2" key="2">
    <citation type="journal article" date="2015" name="J. Proteomics">
        <title>Sexual differences in the sialomes of the zebra tick, Rhipicephalus pulchellus.</title>
        <authorList>
            <person name="Tan A.W."/>
            <person name="Francischetti I.M."/>
            <person name="Slovak M."/>
            <person name="Kini R.M."/>
            <person name="Ribeiro J.M."/>
        </authorList>
    </citation>
    <scope>NUCLEOTIDE SEQUENCE</scope>
    <source>
        <tissue evidence="2">Salivary gland</tissue>
    </source>
</reference>
<dbReference type="EMBL" id="GACK01003883">
    <property type="protein sequence ID" value="JAA61151.1"/>
    <property type="molecule type" value="mRNA"/>
</dbReference>
<feature type="non-terminal residue" evidence="2">
    <location>
        <position position="267"/>
    </location>
</feature>
<dbReference type="PANTHER" id="PTHR46888:SF1">
    <property type="entry name" value="RIBONUCLEASE H"/>
    <property type="match status" value="1"/>
</dbReference>
<feature type="compositionally biased region" description="Basic and acidic residues" evidence="1">
    <location>
        <begin position="256"/>
        <end position="267"/>
    </location>
</feature>
<dbReference type="PANTHER" id="PTHR46888">
    <property type="entry name" value="ZINC KNUCKLE DOMAINCONTAINING PROTEIN-RELATED"/>
    <property type="match status" value="1"/>
</dbReference>
<evidence type="ECO:0000313" key="2">
    <source>
        <dbReference type="EMBL" id="JAA61151.1"/>
    </source>
</evidence>
<accession>L7MA56</accession>
<feature type="region of interest" description="Disordered" evidence="1">
    <location>
        <begin position="235"/>
        <end position="267"/>
    </location>
</feature>